<sequence>MTEHLDSRTDRFTRGRVVIVGASLAGLRTAEALRQEGFTGALTLIGDEPHLPYDRPPLSKQVLAGRLPVEHTPLARLHDLEASWRCGVPAVGLSLADGHVLLADGQHVPFDRLIIATGARARPWLHPAEAALDGVLLLRTRDDASRLRARLAAGSPRVLIIGGGFIGAEVASVCRALDLRVTVVERGPAPLAGALGTVVGSIAAAVQRDHGVDLRCDTTVTTLEGDADGRLRRVHLSDGDTLDVDVALVAIGPLRNTEWLAGSGLAADPRGVVCDAFCRAIDERGEIQERVFVAGDVARWPHPLYPDELLSVEHWSNAVAQARTVAQNLVHGPAAYRAHTHLPSFWSHQFGINIKSAGVPALADQVLITQGSVDDRRFVAAYGLGGRLIAAVTFNQARMLPVYQALIEASAPLPIDFKASDRPSDTRPLPAGFPAAPQPSPTMAAPTRSRAEHAATSAMAMEHAASRTSLTSDAG</sequence>
<gene>
    <name evidence="8" type="ORF">CAP_6189</name>
</gene>
<dbReference type="Pfam" id="PF14759">
    <property type="entry name" value="Reductase_C"/>
    <property type="match status" value="1"/>
</dbReference>
<evidence type="ECO:0000313" key="8">
    <source>
        <dbReference type="EMBL" id="EYF03075.1"/>
    </source>
</evidence>
<feature type="compositionally biased region" description="Low complexity" evidence="5">
    <location>
        <begin position="454"/>
        <end position="463"/>
    </location>
</feature>
<dbReference type="GO" id="GO:0016651">
    <property type="term" value="F:oxidoreductase activity, acting on NAD(P)H"/>
    <property type="evidence" value="ECO:0007669"/>
    <property type="project" value="TreeGrafter"/>
</dbReference>
<organism evidence="8 9">
    <name type="scientific">Chondromyces apiculatus DSM 436</name>
    <dbReference type="NCBI Taxonomy" id="1192034"/>
    <lineage>
        <taxon>Bacteria</taxon>
        <taxon>Pseudomonadati</taxon>
        <taxon>Myxococcota</taxon>
        <taxon>Polyangia</taxon>
        <taxon>Polyangiales</taxon>
        <taxon>Polyangiaceae</taxon>
        <taxon>Chondromyces</taxon>
    </lineage>
</organism>
<dbReference type="InterPro" id="IPR016156">
    <property type="entry name" value="FAD/NAD-linked_Rdtase_dimer_sf"/>
</dbReference>
<dbReference type="Proteomes" id="UP000019678">
    <property type="component" value="Unassembled WGS sequence"/>
</dbReference>
<dbReference type="PRINTS" id="PR00368">
    <property type="entry name" value="FADPNR"/>
</dbReference>
<dbReference type="Gene3D" id="3.50.50.60">
    <property type="entry name" value="FAD/NAD(P)-binding domain"/>
    <property type="match status" value="2"/>
</dbReference>
<protein>
    <submittedName>
        <fullName evidence="8">Ferredoxin reductase</fullName>
    </submittedName>
</protein>
<evidence type="ECO:0000256" key="3">
    <source>
        <dbReference type="ARBA" id="ARBA00022827"/>
    </source>
</evidence>
<dbReference type="SUPFAM" id="SSF51905">
    <property type="entry name" value="FAD/NAD(P)-binding domain"/>
    <property type="match status" value="1"/>
</dbReference>
<dbReference type="InterPro" id="IPR028202">
    <property type="entry name" value="Reductase_C"/>
</dbReference>
<dbReference type="PANTHER" id="PTHR43557:SF2">
    <property type="entry name" value="RIESKE DOMAIN-CONTAINING PROTEIN-RELATED"/>
    <property type="match status" value="1"/>
</dbReference>
<evidence type="ECO:0000313" key="9">
    <source>
        <dbReference type="Proteomes" id="UP000019678"/>
    </source>
</evidence>
<dbReference type="EMBL" id="ASRX01000051">
    <property type="protein sequence ID" value="EYF03075.1"/>
    <property type="molecule type" value="Genomic_DNA"/>
</dbReference>
<feature type="domain" description="FAD/NAD(P)-binding" evidence="6">
    <location>
        <begin position="16"/>
        <end position="322"/>
    </location>
</feature>
<dbReference type="SUPFAM" id="SSF55424">
    <property type="entry name" value="FAD/NAD-linked reductases, dimerisation (C-terminal) domain"/>
    <property type="match status" value="1"/>
</dbReference>
<dbReference type="AlphaFoldDB" id="A0A017T2N4"/>
<proteinExistence type="predicted"/>
<evidence type="ECO:0000256" key="2">
    <source>
        <dbReference type="ARBA" id="ARBA00022630"/>
    </source>
</evidence>
<evidence type="ECO:0000259" key="6">
    <source>
        <dbReference type="Pfam" id="PF07992"/>
    </source>
</evidence>
<reference evidence="8 9" key="1">
    <citation type="submission" date="2013-05" db="EMBL/GenBank/DDBJ databases">
        <title>Genome assembly of Chondromyces apiculatus DSM 436.</title>
        <authorList>
            <person name="Sharma G."/>
            <person name="Khatri I."/>
            <person name="Kaur C."/>
            <person name="Mayilraj S."/>
            <person name="Subramanian S."/>
        </authorList>
    </citation>
    <scope>NUCLEOTIDE SEQUENCE [LARGE SCALE GENOMIC DNA]</scope>
    <source>
        <strain evidence="8 9">DSM 436</strain>
    </source>
</reference>
<comment type="caution">
    <text evidence="8">The sequence shown here is derived from an EMBL/GenBank/DDBJ whole genome shotgun (WGS) entry which is preliminary data.</text>
</comment>
<dbReference type="InterPro" id="IPR023753">
    <property type="entry name" value="FAD/NAD-binding_dom"/>
</dbReference>
<dbReference type="GO" id="GO:0005737">
    <property type="term" value="C:cytoplasm"/>
    <property type="evidence" value="ECO:0007669"/>
    <property type="project" value="TreeGrafter"/>
</dbReference>
<dbReference type="eggNOG" id="COG0446">
    <property type="taxonomic scope" value="Bacteria"/>
</dbReference>
<dbReference type="Pfam" id="PF07992">
    <property type="entry name" value="Pyr_redox_2"/>
    <property type="match status" value="1"/>
</dbReference>
<evidence type="ECO:0000259" key="7">
    <source>
        <dbReference type="Pfam" id="PF14759"/>
    </source>
</evidence>
<evidence type="ECO:0000256" key="4">
    <source>
        <dbReference type="ARBA" id="ARBA00023002"/>
    </source>
</evidence>
<dbReference type="RefSeq" id="WP_197041388.1">
    <property type="nucleotide sequence ID" value="NZ_ASRX01000051.1"/>
</dbReference>
<dbReference type="InterPro" id="IPR050446">
    <property type="entry name" value="FAD-oxidoreductase/Apoptosis"/>
</dbReference>
<dbReference type="PANTHER" id="PTHR43557">
    <property type="entry name" value="APOPTOSIS-INDUCING FACTOR 1"/>
    <property type="match status" value="1"/>
</dbReference>
<feature type="domain" description="Reductase C-terminal" evidence="7">
    <location>
        <begin position="345"/>
        <end position="414"/>
    </location>
</feature>
<keyword evidence="3" id="KW-0274">FAD</keyword>
<dbReference type="PRINTS" id="PR00411">
    <property type="entry name" value="PNDRDTASEI"/>
</dbReference>
<evidence type="ECO:0000256" key="5">
    <source>
        <dbReference type="SAM" id="MobiDB-lite"/>
    </source>
</evidence>
<evidence type="ECO:0000256" key="1">
    <source>
        <dbReference type="ARBA" id="ARBA00001974"/>
    </source>
</evidence>
<dbReference type="STRING" id="1192034.CAP_6189"/>
<feature type="region of interest" description="Disordered" evidence="5">
    <location>
        <begin position="418"/>
        <end position="475"/>
    </location>
</feature>
<keyword evidence="4" id="KW-0560">Oxidoreductase</keyword>
<name>A0A017T2N4_9BACT</name>
<dbReference type="Gene3D" id="3.30.390.30">
    <property type="match status" value="1"/>
</dbReference>
<keyword evidence="9" id="KW-1185">Reference proteome</keyword>
<dbReference type="InterPro" id="IPR036188">
    <property type="entry name" value="FAD/NAD-bd_sf"/>
</dbReference>
<keyword evidence="2" id="KW-0285">Flavoprotein</keyword>
<comment type="cofactor">
    <cofactor evidence="1">
        <name>FAD</name>
        <dbReference type="ChEBI" id="CHEBI:57692"/>
    </cofactor>
</comment>
<accession>A0A017T2N4</accession>